<comment type="caution">
    <text evidence="4">The sequence shown here is derived from an EMBL/GenBank/DDBJ whole genome shotgun (WGS) entry which is preliminary data.</text>
</comment>
<evidence type="ECO:0000259" key="2">
    <source>
        <dbReference type="Pfam" id="PF02470"/>
    </source>
</evidence>
<protein>
    <submittedName>
        <fullName evidence="4">Mammalian cell entry protein</fullName>
    </submittedName>
</protein>
<sequence length="369" mass="38872">MFRRHCLTAAAFSSTMILAGCGAGLQSLPLPAPGQVGQAITVTAEFDNAMNLPTKAKVKLNGADIGEVESIRAQDFTARVVMRINADAPVYSDSRVELRSATPLGDIFVAIRPNPTQAAGARRLSDGDTIGLRSTTSAATIEDALSSAALLVNGGAIRRLVTVVNGTGDAVGGRGAKVAALLDESNTLISRLNARSAEIDTAMRNTSDLAATVTARQHSIDETIQAAVPATAVIRDNTATLADLTDGVARITNQLNRFPSLQGTDTRSMIADLNALSVALNDVVVDPNVNANAWIRVIPVLAKMTSGANIHAVADVRQLAFGALPDMNYPGDPMFHGADGTDWHAMVGSLRYEWNLLLSKIYGPQHEPR</sequence>
<accession>A0A1A0QRI9</accession>
<feature type="domain" description="Mce/MlaD" evidence="2">
    <location>
        <begin position="39"/>
        <end position="113"/>
    </location>
</feature>
<name>A0A1A0QRI9_MYCPR</name>
<dbReference type="PANTHER" id="PTHR33371:SF15">
    <property type="entry name" value="LIPOPROTEIN LPRN"/>
    <property type="match status" value="1"/>
</dbReference>
<dbReference type="OrthoDB" id="4368973at2"/>
<feature type="chain" id="PRO_5039450384" evidence="1">
    <location>
        <begin position="20"/>
        <end position="369"/>
    </location>
</feature>
<proteinExistence type="predicted"/>
<dbReference type="GO" id="GO:0005576">
    <property type="term" value="C:extracellular region"/>
    <property type="evidence" value="ECO:0007669"/>
    <property type="project" value="TreeGrafter"/>
</dbReference>
<dbReference type="InterPro" id="IPR024516">
    <property type="entry name" value="Mce_C"/>
</dbReference>
<dbReference type="AlphaFoldDB" id="A0A1A0QRI9"/>
<dbReference type="PROSITE" id="PS51257">
    <property type="entry name" value="PROKAR_LIPOPROTEIN"/>
    <property type="match status" value="1"/>
</dbReference>
<dbReference type="Pfam" id="PF02470">
    <property type="entry name" value="MlaD"/>
    <property type="match status" value="1"/>
</dbReference>
<evidence type="ECO:0000256" key="1">
    <source>
        <dbReference type="SAM" id="SignalP"/>
    </source>
</evidence>
<evidence type="ECO:0000313" key="5">
    <source>
        <dbReference type="Proteomes" id="UP000093902"/>
    </source>
</evidence>
<dbReference type="Pfam" id="PF11887">
    <property type="entry name" value="Mce4_CUP1"/>
    <property type="match status" value="1"/>
</dbReference>
<dbReference type="InterPro" id="IPR003399">
    <property type="entry name" value="Mce/MlaD"/>
</dbReference>
<feature type="signal peptide" evidence="1">
    <location>
        <begin position="1"/>
        <end position="19"/>
    </location>
</feature>
<feature type="domain" description="Mammalian cell entry C-terminal" evidence="3">
    <location>
        <begin position="121"/>
        <end position="275"/>
    </location>
</feature>
<dbReference type="EMBL" id="LZSO01000039">
    <property type="protein sequence ID" value="OBB24820.1"/>
    <property type="molecule type" value="Genomic_DNA"/>
</dbReference>
<dbReference type="PANTHER" id="PTHR33371">
    <property type="entry name" value="INTERMEMBRANE PHOSPHOLIPID TRANSPORT SYSTEM BINDING PROTEIN MLAD-RELATED"/>
    <property type="match status" value="1"/>
</dbReference>
<dbReference type="Proteomes" id="UP000093902">
    <property type="component" value="Unassembled WGS sequence"/>
</dbReference>
<evidence type="ECO:0000259" key="3">
    <source>
        <dbReference type="Pfam" id="PF11887"/>
    </source>
</evidence>
<keyword evidence="1" id="KW-0732">Signal</keyword>
<organism evidence="4 5">
    <name type="scientific">Mycolicibacterium peregrinum</name>
    <name type="common">Mycobacterium peregrinum</name>
    <dbReference type="NCBI Taxonomy" id="43304"/>
    <lineage>
        <taxon>Bacteria</taxon>
        <taxon>Bacillati</taxon>
        <taxon>Actinomycetota</taxon>
        <taxon>Actinomycetes</taxon>
        <taxon>Mycobacteriales</taxon>
        <taxon>Mycobacteriaceae</taxon>
        <taxon>Mycolicibacterium</taxon>
    </lineage>
</organism>
<dbReference type="InterPro" id="IPR052336">
    <property type="entry name" value="MlaD_Phospholipid_Transporter"/>
</dbReference>
<gene>
    <name evidence="4" type="ORF">A5792_29790</name>
</gene>
<reference evidence="5" key="1">
    <citation type="submission" date="2016-06" db="EMBL/GenBank/DDBJ databases">
        <authorList>
            <person name="Sutton G."/>
            <person name="Brinkac L."/>
            <person name="Sanka R."/>
            <person name="Adams M."/>
            <person name="Lau E."/>
            <person name="Mehaffy C."/>
            <person name="Tameris M."/>
            <person name="Hatherill M."/>
            <person name="Hanekom W."/>
            <person name="Mahomed H."/>
            <person name="Mcshane H."/>
        </authorList>
    </citation>
    <scope>NUCLEOTIDE SEQUENCE [LARGE SCALE GENOMIC DNA]</scope>
    <source>
        <strain evidence="5">852002-51209_SCH5440388</strain>
    </source>
</reference>
<evidence type="ECO:0000313" key="4">
    <source>
        <dbReference type="EMBL" id="OBB24820.1"/>
    </source>
</evidence>